<dbReference type="AlphaFoldDB" id="A0A820GJG6"/>
<dbReference type="GO" id="GO:0005737">
    <property type="term" value="C:cytoplasm"/>
    <property type="evidence" value="ECO:0007669"/>
    <property type="project" value="TreeGrafter"/>
</dbReference>
<evidence type="ECO:0000256" key="2">
    <source>
        <dbReference type="ARBA" id="ARBA00022676"/>
    </source>
</evidence>
<dbReference type="GO" id="GO:0003950">
    <property type="term" value="F:NAD+ poly-ADP-ribosyltransferase activity"/>
    <property type="evidence" value="ECO:0007669"/>
    <property type="project" value="UniProtKB-UniRule"/>
</dbReference>
<dbReference type="GO" id="GO:0005634">
    <property type="term" value="C:nucleus"/>
    <property type="evidence" value="ECO:0007669"/>
    <property type="project" value="UniProtKB-SubCell"/>
</dbReference>
<dbReference type="GO" id="GO:0003714">
    <property type="term" value="F:transcription corepressor activity"/>
    <property type="evidence" value="ECO:0007669"/>
    <property type="project" value="TreeGrafter"/>
</dbReference>
<dbReference type="SUPFAM" id="SSF56399">
    <property type="entry name" value="ADP-ribosylation"/>
    <property type="match status" value="1"/>
</dbReference>
<dbReference type="Proteomes" id="UP000663844">
    <property type="component" value="Unassembled WGS sequence"/>
</dbReference>
<comment type="caution">
    <text evidence="8">The sequence shown here is derived from an EMBL/GenBank/DDBJ whole genome shotgun (WGS) entry which is preliminary data.</text>
</comment>
<dbReference type="GO" id="GO:0010629">
    <property type="term" value="P:negative regulation of gene expression"/>
    <property type="evidence" value="ECO:0007669"/>
    <property type="project" value="TreeGrafter"/>
</dbReference>
<feature type="domain" description="PARP catalytic" evidence="7">
    <location>
        <begin position="27"/>
        <end position="211"/>
    </location>
</feature>
<reference evidence="8" key="1">
    <citation type="submission" date="2021-02" db="EMBL/GenBank/DDBJ databases">
        <authorList>
            <person name="Nowell W R."/>
        </authorList>
    </citation>
    <scope>NUCLEOTIDE SEQUENCE</scope>
</reference>
<dbReference type="Gene3D" id="3.90.228.10">
    <property type="match status" value="1"/>
</dbReference>
<keyword evidence="3 6" id="KW-0808">Transferase</keyword>
<comment type="subcellular location">
    <subcellularLocation>
        <location evidence="1">Nucleus</location>
    </subcellularLocation>
</comment>
<organism evidence="8 9">
    <name type="scientific">Adineta steineri</name>
    <dbReference type="NCBI Taxonomy" id="433720"/>
    <lineage>
        <taxon>Eukaryota</taxon>
        <taxon>Metazoa</taxon>
        <taxon>Spiralia</taxon>
        <taxon>Gnathifera</taxon>
        <taxon>Rotifera</taxon>
        <taxon>Eurotatoria</taxon>
        <taxon>Bdelloidea</taxon>
        <taxon>Adinetida</taxon>
        <taxon>Adinetidae</taxon>
        <taxon>Adineta</taxon>
    </lineage>
</organism>
<dbReference type="PROSITE" id="PS51059">
    <property type="entry name" value="PARP_CATALYTIC"/>
    <property type="match status" value="1"/>
</dbReference>
<dbReference type="EC" id="2.4.2.-" evidence="6"/>
<keyword evidence="5" id="KW-0539">Nucleus</keyword>
<evidence type="ECO:0000313" key="8">
    <source>
        <dbReference type="EMBL" id="CAF4276446.1"/>
    </source>
</evidence>
<accession>A0A820GJG6</accession>
<evidence type="ECO:0000256" key="4">
    <source>
        <dbReference type="ARBA" id="ARBA00023027"/>
    </source>
</evidence>
<feature type="non-terminal residue" evidence="8">
    <location>
        <position position="211"/>
    </location>
</feature>
<dbReference type="PANTHER" id="PTHR14453">
    <property type="entry name" value="PARP/ZINC FINGER CCCH TYPE DOMAIN CONTAINING PROTEIN"/>
    <property type="match status" value="1"/>
</dbReference>
<evidence type="ECO:0000256" key="3">
    <source>
        <dbReference type="ARBA" id="ARBA00022679"/>
    </source>
</evidence>
<evidence type="ECO:0000313" key="9">
    <source>
        <dbReference type="Proteomes" id="UP000663844"/>
    </source>
</evidence>
<evidence type="ECO:0000256" key="1">
    <source>
        <dbReference type="ARBA" id="ARBA00004123"/>
    </source>
</evidence>
<dbReference type="InterPro" id="IPR012317">
    <property type="entry name" value="Poly(ADP-ribose)pol_cat_dom"/>
</dbReference>
<dbReference type="PANTHER" id="PTHR14453:SF67">
    <property type="entry name" value="POLY [ADP-RIBOSE] POLYMERASE"/>
    <property type="match status" value="1"/>
</dbReference>
<gene>
    <name evidence="8" type="ORF">OXD698_LOCUS44808</name>
</gene>
<protein>
    <recommendedName>
        <fullName evidence="6">Poly [ADP-ribose] polymerase</fullName>
        <shortName evidence="6">PARP</shortName>
        <ecNumber evidence="6">2.4.2.-</ecNumber>
    </recommendedName>
</protein>
<keyword evidence="2 6" id="KW-0328">Glycosyltransferase</keyword>
<name>A0A820GJG6_9BILA</name>
<dbReference type="EMBL" id="CAJOAZ010014133">
    <property type="protein sequence ID" value="CAF4276446.1"/>
    <property type="molecule type" value="Genomic_DNA"/>
</dbReference>
<evidence type="ECO:0000256" key="5">
    <source>
        <dbReference type="ARBA" id="ARBA00023242"/>
    </source>
</evidence>
<proteinExistence type="predicted"/>
<keyword evidence="4 6" id="KW-0520">NAD</keyword>
<evidence type="ECO:0000259" key="7">
    <source>
        <dbReference type="PROSITE" id="PS51059"/>
    </source>
</evidence>
<dbReference type="InterPro" id="IPR052056">
    <property type="entry name" value="Mono-ARTD/PARP"/>
</dbReference>
<dbReference type="Pfam" id="PF00644">
    <property type="entry name" value="PARP"/>
    <property type="match status" value="1"/>
</dbReference>
<evidence type="ECO:0000256" key="6">
    <source>
        <dbReference type="RuleBase" id="RU362114"/>
    </source>
</evidence>
<sequence length="211" mass="24296">KCRIVFGSKEEQHGSDVRRIRRKVIDSSLPDTWEASDQNCKRVTLQSLSKEYQDVLRQFNTTMNGHYTNIVKIERIQNERWYKQYAAHREEYKRRDGNLDEKLLFHGCLNASSNQIIQECFNRSFAGVNGVVYGCGVYFHSHASYSHQYAKTSGTNERTMFLARVLIGKTCPGNPQMKVPPSGYDTTTDGKHIFVVYHDAGAYADHLITYQ</sequence>